<keyword evidence="9" id="KW-1185">Reference proteome</keyword>
<evidence type="ECO:0000256" key="4">
    <source>
        <dbReference type="ARBA" id="ARBA00022691"/>
    </source>
</evidence>
<dbReference type="PRINTS" id="PR00105">
    <property type="entry name" value="C5METTRFRASE"/>
</dbReference>
<evidence type="ECO:0000313" key="9">
    <source>
        <dbReference type="Proteomes" id="UP000037043"/>
    </source>
</evidence>
<dbReference type="REBASE" id="131209">
    <property type="entry name" value="M.Cho5847ORF3090P"/>
</dbReference>
<keyword evidence="5" id="KW-0680">Restriction system</keyword>
<dbReference type="PANTHER" id="PTHR46098:SF1">
    <property type="entry name" value="TRNA (CYTOSINE(38)-C(5))-METHYLTRANSFERASE"/>
    <property type="match status" value="1"/>
</dbReference>
<keyword evidence="3 6" id="KW-0808">Transferase</keyword>
<dbReference type="SUPFAM" id="SSF53335">
    <property type="entry name" value="S-adenosyl-L-methionine-dependent methyltransferases"/>
    <property type="match status" value="1"/>
</dbReference>
<dbReference type="InterPro" id="IPR031303">
    <property type="entry name" value="C5_meth_CS"/>
</dbReference>
<evidence type="ECO:0000256" key="1">
    <source>
        <dbReference type="ARBA" id="ARBA00011975"/>
    </source>
</evidence>
<dbReference type="PROSITE" id="PS00095">
    <property type="entry name" value="C5_MTASE_2"/>
    <property type="match status" value="1"/>
</dbReference>
<dbReference type="PATRIC" id="fig|1121318.3.peg.312"/>
<dbReference type="GO" id="GO:0032259">
    <property type="term" value="P:methylation"/>
    <property type="evidence" value="ECO:0007669"/>
    <property type="project" value="UniProtKB-KW"/>
</dbReference>
<organism evidence="8 9">
    <name type="scientific">Clostridium homopropionicum DSM 5847</name>
    <dbReference type="NCBI Taxonomy" id="1121318"/>
    <lineage>
        <taxon>Bacteria</taxon>
        <taxon>Bacillati</taxon>
        <taxon>Bacillota</taxon>
        <taxon>Clostridia</taxon>
        <taxon>Eubacteriales</taxon>
        <taxon>Clostridiaceae</taxon>
        <taxon>Clostridium</taxon>
    </lineage>
</organism>
<dbReference type="RefSeq" id="WP_052219913.1">
    <property type="nucleotide sequence ID" value="NZ_LHUR01000010.1"/>
</dbReference>
<proteinExistence type="inferred from homology"/>
<comment type="caution">
    <text evidence="8">The sequence shown here is derived from an EMBL/GenBank/DDBJ whole genome shotgun (WGS) entry which is preliminary data.</text>
</comment>
<dbReference type="STRING" id="36844.SAMN04488501_10750"/>
<evidence type="ECO:0000256" key="3">
    <source>
        <dbReference type="ARBA" id="ARBA00022679"/>
    </source>
</evidence>
<keyword evidence="4 6" id="KW-0949">S-adenosyl-L-methionine</keyword>
<dbReference type="EMBL" id="LHUR01000010">
    <property type="protein sequence ID" value="KOA21179.1"/>
    <property type="molecule type" value="Genomic_DNA"/>
</dbReference>
<evidence type="ECO:0000256" key="7">
    <source>
        <dbReference type="RuleBase" id="RU000416"/>
    </source>
</evidence>
<sequence>MEYTICELFAGVGGFRVGFEKSSLDWKTVWANQWEPSKKVQYAFECYKHHFQASGGIDEFSNIDIAQVPANHIPNHTVLVGGFPCQDYSVASTGAKGIQGKKGVLWWEIERILEAKRPPFVLLENVDRLLKSPATQRGRDFGIIINCLGKLGYSVEWRVINAAEYGFQQRRRRTFIFAVHNSTNYYKELGKQDVYEELQHSGFFSSIFNVENFPQEFINSIDIEEKYKLDTLKISDSFKFDFKNSGIYRNGVIYTVETIPKNLLTEHQITLQDVLEKYVDEKYILSDEDLEKWTYMKGPKAIERTSKEGHKYMFREGGIAFPDPIDKPARTMLTSEASKNRSTHVVSDIATGKLRLLTPLECERINGFPDNWTDTGMTESFRYFCMGNALVVNLIEHMARKLHEIIEKEKLKQEYNDDYNKEIATTQITEQ</sequence>
<dbReference type="GO" id="GO:0003886">
    <property type="term" value="F:DNA (cytosine-5-)-methyltransferase activity"/>
    <property type="evidence" value="ECO:0007669"/>
    <property type="project" value="UniProtKB-EC"/>
</dbReference>
<dbReference type="NCBIfam" id="TIGR00675">
    <property type="entry name" value="dcm"/>
    <property type="match status" value="1"/>
</dbReference>
<dbReference type="InterPro" id="IPR001525">
    <property type="entry name" value="C5_MeTfrase"/>
</dbReference>
<dbReference type="Pfam" id="PF00145">
    <property type="entry name" value="DNA_methylase"/>
    <property type="match status" value="1"/>
</dbReference>
<dbReference type="Gene3D" id="3.40.50.150">
    <property type="entry name" value="Vaccinia Virus protein VP39"/>
    <property type="match status" value="2"/>
</dbReference>
<dbReference type="GO" id="GO:0009307">
    <property type="term" value="P:DNA restriction-modification system"/>
    <property type="evidence" value="ECO:0007669"/>
    <property type="project" value="UniProtKB-KW"/>
</dbReference>
<keyword evidence="2 6" id="KW-0489">Methyltransferase</keyword>
<name>A0A0L6ZDX4_9CLOT</name>
<dbReference type="EC" id="2.1.1.37" evidence="1"/>
<dbReference type="Gene3D" id="3.90.120.10">
    <property type="entry name" value="DNA Methylase, subunit A, domain 2"/>
    <property type="match status" value="1"/>
</dbReference>
<dbReference type="PROSITE" id="PS51679">
    <property type="entry name" value="SAM_MT_C5"/>
    <property type="match status" value="1"/>
</dbReference>
<evidence type="ECO:0000256" key="2">
    <source>
        <dbReference type="ARBA" id="ARBA00022603"/>
    </source>
</evidence>
<evidence type="ECO:0000256" key="6">
    <source>
        <dbReference type="PROSITE-ProRule" id="PRU01016"/>
    </source>
</evidence>
<accession>A0A0L6ZDX4</accession>
<evidence type="ECO:0000313" key="8">
    <source>
        <dbReference type="EMBL" id="KOA21179.1"/>
    </source>
</evidence>
<gene>
    <name evidence="8" type="primary">hhaIM_2</name>
    <name evidence="8" type="ORF">CLHOM_03090</name>
</gene>
<dbReference type="Proteomes" id="UP000037043">
    <property type="component" value="Unassembled WGS sequence"/>
</dbReference>
<evidence type="ECO:0000256" key="5">
    <source>
        <dbReference type="ARBA" id="ARBA00022747"/>
    </source>
</evidence>
<reference evidence="9" key="1">
    <citation type="submission" date="2015-08" db="EMBL/GenBank/DDBJ databases">
        <title>Genome sequence of the strict anaerobe Clostridium homopropionicum LuHBu1 (DSM 5847T).</title>
        <authorList>
            <person name="Poehlein A."/>
            <person name="Beck M."/>
            <person name="Schiel-Bengelsdorf B."/>
            <person name="Bengelsdorf F.R."/>
            <person name="Daniel R."/>
            <person name="Duerre P."/>
        </authorList>
    </citation>
    <scope>NUCLEOTIDE SEQUENCE [LARGE SCALE GENOMIC DNA]</scope>
    <source>
        <strain evidence="9">DSM 5847</strain>
    </source>
</reference>
<dbReference type="PANTHER" id="PTHR46098">
    <property type="entry name" value="TRNA (CYTOSINE(38)-C(5))-METHYLTRANSFERASE"/>
    <property type="match status" value="1"/>
</dbReference>
<dbReference type="InterPro" id="IPR050750">
    <property type="entry name" value="C5-MTase"/>
</dbReference>
<feature type="active site" evidence="6">
    <location>
        <position position="85"/>
    </location>
</feature>
<protein>
    <recommendedName>
        <fullName evidence="1">DNA (cytosine-5-)-methyltransferase</fullName>
        <ecNumber evidence="1">2.1.1.37</ecNumber>
    </recommendedName>
</protein>
<dbReference type="AlphaFoldDB" id="A0A0L6ZDX4"/>
<comment type="similarity">
    <text evidence="6 7">Belongs to the class I-like SAM-binding methyltransferase superfamily. C5-methyltransferase family.</text>
</comment>
<dbReference type="InterPro" id="IPR029063">
    <property type="entry name" value="SAM-dependent_MTases_sf"/>
</dbReference>